<keyword evidence="7 9" id="KW-1133">Transmembrane helix</keyword>
<comment type="similarity">
    <text evidence="2 9">Belongs to the SWEET sugar transporter family.</text>
</comment>
<organism evidence="11 12">
    <name type="scientific">Rehmannia glutinosa</name>
    <name type="common">Chinese foxglove</name>
    <dbReference type="NCBI Taxonomy" id="99300"/>
    <lineage>
        <taxon>Eukaryota</taxon>
        <taxon>Viridiplantae</taxon>
        <taxon>Streptophyta</taxon>
        <taxon>Embryophyta</taxon>
        <taxon>Tracheophyta</taxon>
        <taxon>Spermatophyta</taxon>
        <taxon>Magnoliopsida</taxon>
        <taxon>eudicotyledons</taxon>
        <taxon>Gunneridae</taxon>
        <taxon>Pentapetalae</taxon>
        <taxon>asterids</taxon>
        <taxon>lamiids</taxon>
        <taxon>Lamiales</taxon>
        <taxon>Orobanchaceae</taxon>
        <taxon>Rehmannieae</taxon>
        <taxon>Rehmannia</taxon>
    </lineage>
</organism>
<evidence type="ECO:0000313" key="12">
    <source>
        <dbReference type="Proteomes" id="UP001318860"/>
    </source>
</evidence>
<reference evidence="11 12" key="1">
    <citation type="journal article" date="2021" name="Comput. Struct. Biotechnol. J.">
        <title>De novo genome assembly of the potent medicinal plant Rehmannia glutinosa using nanopore technology.</title>
        <authorList>
            <person name="Ma L."/>
            <person name="Dong C."/>
            <person name="Song C."/>
            <person name="Wang X."/>
            <person name="Zheng X."/>
            <person name="Niu Y."/>
            <person name="Chen S."/>
            <person name="Feng W."/>
        </authorList>
    </citation>
    <scope>NUCLEOTIDE SEQUENCE [LARGE SCALE GENOMIC DNA]</scope>
    <source>
        <strain evidence="11">DH-2019</strain>
    </source>
</reference>
<comment type="subcellular location">
    <subcellularLocation>
        <location evidence="9">Cell membrane</location>
        <topology evidence="9">Multi-pass membrane protein</topology>
    </subcellularLocation>
    <subcellularLocation>
        <location evidence="1">Endomembrane system</location>
        <topology evidence="1">Multi-pass membrane protein</topology>
    </subcellularLocation>
</comment>
<feature type="compositionally biased region" description="Polar residues" evidence="10">
    <location>
        <begin position="239"/>
        <end position="255"/>
    </location>
</feature>
<evidence type="ECO:0000256" key="9">
    <source>
        <dbReference type="RuleBase" id="RU910715"/>
    </source>
</evidence>
<evidence type="ECO:0000256" key="3">
    <source>
        <dbReference type="ARBA" id="ARBA00022448"/>
    </source>
</evidence>
<evidence type="ECO:0000256" key="7">
    <source>
        <dbReference type="ARBA" id="ARBA00022989"/>
    </source>
</evidence>
<keyword evidence="5 9" id="KW-0812">Transmembrane</keyword>
<dbReference type="PANTHER" id="PTHR10791">
    <property type="entry name" value="RAG1-ACTIVATING PROTEIN 1"/>
    <property type="match status" value="1"/>
</dbReference>
<keyword evidence="8 9" id="KW-0472">Membrane</keyword>
<feature type="transmembrane region" description="Helical" evidence="9">
    <location>
        <begin position="192"/>
        <end position="214"/>
    </location>
</feature>
<gene>
    <name evidence="11" type="ORF">DH2020_002047</name>
</gene>
<dbReference type="PANTHER" id="PTHR10791:SF130">
    <property type="entry name" value="BIDIRECTIONAL SUGAR TRANSPORTER SWEET6-RELATED"/>
    <property type="match status" value="1"/>
</dbReference>
<evidence type="ECO:0000256" key="1">
    <source>
        <dbReference type="ARBA" id="ARBA00004127"/>
    </source>
</evidence>
<name>A0ABR0XSQ9_REHGL</name>
<feature type="region of interest" description="Disordered" evidence="10">
    <location>
        <begin position="232"/>
        <end position="255"/>
    </location>
</feature>
<feature type="transmembrane region" description="Helical" evidence="9">
    <location>
        <begin position="45"/>
        <end position="63"/>
    </location>
</feature>
<sequence>MFSKEDARTVIGIIGNIISLVLFLSPVPTFYRIWKKKSVEQYSPVPYLATIINCALWVLYGLPMVHPHSILVVTINGSGFVIEIVYLSLFFIFSDSKKRLRVVVVMVMECIFLAVLAILVLTLAHTTKLRSTIVGSICMAGNIMMYASPLSIMKLVITTKSVEYMPFFLSLFSFLNGVCWASYALIPFDPFLMAPNGMGALLGLAQLILYAAFYKSTKKIMAAKKAQGQVGLTEKPGADTNNQNSHATQINIGED</sequence>
<evidence type="ECO:0000256" key="8">
    <source>
        <dbReference type="ARBA" id="ARBA00023136"/>
    </source>
</evidence>
<feature type="transmembrane region" description="Helical" evidence="9">
    <location>
        <begin position="12"/>
        <end position="33"/>
    </location>
</feature>
<keyword evidence="3 9" id="KW-0813">Transport</keyword>
<evidence type="ECO:0000256" key="4">
    <source>
        <dbReference type="ARBA" id="ARBA00022597"/>
    </source>
</evidence>
<keyword evidence="12" id="KW-1185">Reference proteome</keyword>
<keyword evidence="4 9" id="KW-0762">Sugar transport</keyword>
<dbReference type="InterPro" id="IPR047664">
    <property type="entry name" value="SWEET"/>
</dbReference>
<dbReference type="Proteomes" id="UP001318860">
    <property type="component" value="Unassembled WGS sequence"/>
</dbReference>
<protein>
    <recommendedName>
        <fullName evidence="9">Bidirectional sugar transporter SWEET</fullName>
    </recommendedName>
</protein>
<evidence type="ECO:0000256" key="5">
    <source>
        <dbReference type="ARBA" id="ARBA00022692"/>
    </source>
</evidence>
<dbReference type="Gene3D" id="1.20.1280.290">
    <property type="match status" value="2"/>
</dbReference>
<comment type="function">
    <text evidence="9">Mediates both low-affinity uptake and efflux of sugar across the membrane.</text>
</comment>
<accession>A0ABR0XSQ9</accession>
<feature type="transmembrane region" description="Helical" evidence="9">
    <location>
        <begin position="69"/>
        <end position="93"/>
    </location>
</feature>
<proteinExistence type="inferred from homology"/>
<keyword evidence="6" id="KW-0677">Repeat</keyword>
<dbReference type="EMBL" id="JABTTQ020000002">
    <property type="protein sequence ID" value="KAK6162206.1"/>
    <property type="molecule type" value="Genomic_DNA"/>
</dbReference>
<feature type="transmembrane region" description="Helical" evidence="9">
    <location>
        <begin position="100"/>
        <end position="121"/>
    </location>
</feature>
<feature type="transmembrane region" description="Helical" evidence="9">
    <location>
        <begin position="133"/>
        <end position="152"/>
    </location>
</feature>
<feature type="transmembrane region" description="Helical" evidence="9">
    <location>
        <begin position="164"/>
        <end position="186"/>
    </location>
</feature>
<evidence type="ECO:0000313" key="11">
    <source>
        <dbReference type="EMBL" id="KAK6162206.1"/>
    </source>
</evidence>
<dbReference type="InterPro" id="IPR004316">
    <property type="entry name" value="SWEET_rpt"/>
</dbReference>
<evidence type="ECO:0000256" key="2">
    <source>
        <dbReference type="ARBA" id="ARBA00007809"/>
    </source>
</evidence>
<evidence type="ECO:0000256" key="10">
    <source>
        <dbReference type="SAM" id="MobiDB-lite"/>
    </source>
</evidence>
<evidence type="ECO:0000256" key="6">
    <source>
        <dbReference type="ARBA" id="ARBA00022737"/>
    </source>
</evidence>
<dbReference type="Pfam" id="PF03083">
    <property type="entry name" value="MtN3_slv"/>
    <property type="match status" value="2"/>
</dbReference>
<comment type="caution">
    <text evidence="11">The sequence shown here is derived from an EMBL/GenBank/DDBJ whole genome shotgun (WGS) entry which is preliminary data.</text>
</comment>